<protein>
    <recommendedName>
        <fullName evidence="2">CCHC-type domain-containing protein</fullName>
    </recommendedName>
</protein>
<proteinExistence type="predicted"/>
<evidence type="ECO:0000313" key="4">
    <source>
        <dbReference type="Proteomes" id="UP001280121"/>
    </source>
</evidence>
<evidence type="ECO:0000256" key="1">
    <source>
        <dbReference type="PROSITE-ProRule" id="PRU00047"/>
    </source>
</evidence>
<keyword evidence="1" id="KW-0479">Metal-binding</keyword>
<evidence type="ECO:0000259" key="2">
    <source>
        <dbReference type="PROSITE" id="PS50158"/>
    </source>
</evidence>
<keyword evidence="1" id="KW-0862">Zinc</keyword>
<evidence type="ECO:0000313" key="3">
    <source>
        <dbReference type="EMBL" id="KAK2638577.1"/>
    </source>
</evidence>
<dbReference type="InterPro" id="IPR040256">
    <property type="entry name" value="At4g02000-like"/>
</dbReference>
<dbReference type="PANTHER" id="PTHR31286:SF167">
    <property type="entry name" value="OS09G0268800 PROTEIN"/>
    <property type="match status" value="1"/>
</dbReference>
<dbReference type="InterPro" id="IPR001878">
    <property type="entry name" value="Znf_CCHC"/>
</dbReference>
<dbReference type="EMBL" id="JANJYI010000008">
    <property type="protein sequence ID" value="KAK2638577.1"/>
    <property type="molecule type" value="Genomic_DNA"/>
</dbReference>
<name>A0AAD9TML8_9ROSI</name>
<dbReference type="Proteomes" id="UP001280121">
    <property type="component" value="Unassembled WGS sequence"/>
</dbReference>
<gene>
    <name evidence="3" type="ORF">Ddye_026372</name>
</gene>
<comment type="caution">
    <text evidence="3">The sequence shown here is derived from an EMBL/GenBank/DDBJ whole genome shotgun (WGS) entry which is preliminary data.</text>
</comment>
<sequence>MTKEIVTSLGEMIWEVHDFDNGITTDISGRYLRVRIMVSVDRPLLRSLWVDLLWDGNISTMLLQYERILDYCFKCGCLGHVLDECTEEVNVRYFSSEANRRLRAWLCAVSPPKRSFIDLEDRKRESGTSQSLMEA</sequence>
<keyword evidence="4" id="KW-1185">Reference proteome</keyword>
<dbReference type="PANTHER" id="PTHR31286">
    <property type="entry name" value="GLYCINE-RICH CELL WALL STRUCTURAL PROTEIN 1.8-LIKE"/>
    <property type="match status" value="1"/>
</dbReference>
<accession>A0AAD9TML8</accession>
<reference evidence="3" key="1">
    <citation type="journal article" date="2023" name="Plant J.">
        <title>Genome sequences and population genomics provide insights into the demographic history, inbreeding, and mutation load of two 'living fossil' tree species of Dipteronia.</title>
        <authorList>
            <person name="Feng Y."/>
            <person name="Comes H.P."/>
            <person name="Chen J."/>
            <person name="Zhu S."/>
            <person name="Lu R."/>
            <person name="Zhang X."/>
            <person name="Li P."/>
            <person name="Qiu J."/>
            <person name="Olsen K.M."/>
            <person name="Qiu Y."/>
        </authorList>
    </citation>
    <scope>NUCLEOTIDE SEQUENCE</scope>
    <source>
        <strain evidence="3">KIB01</strain>
    </source>
</reference>
<dbReference type="PROSITE" id="PS50158">
    <property type="entry name" value="ZF_CCHC"/>
    <property type="match status" value="1"/>
</dbReference>
<keyword evidence="1" id="KW-0863">Zinc-finger</keyword>
<dbReference type="AlphaFoldDB" id="A0AAD9TML8"/>
<dbReference type="GO" id="GO:0008270">
    <property type="term" value="F:zinc ion binding"/>
    <property type="evidence" value="ECO:0007669"/>
    <property type="project" value="UniProtKB-KW"/>
</dbReference>
<dbReference type="GO" id="GO:0003676">
    <property type="term" value="F:nucleic acid binding"/>
    <property type="evidence" value="ECO:0007669"/>
    <property type="project" value="InterPro"/>
</dbReference>
<organism evidence="3 4">
    <name type="scientific">Dipteronia dyeriana</name>
    <dbReference type="NCBI Taxonomy" id="168575"/>
    <lineage>
        <taxon>Eukaryota</taxon>
        <taxon>Viridiplantae</taxon>
        <taxon>Streptophyta</taxon>
        <taxon>Embryophyta</taxon>
        <taxon>Tracheophyta</taxon>
        <taxon>Spermatophyta</taxon>
        <taxon>Magnoliopsida</taxon>
        <taxon>eudicotyledons</taxon>
        <taxon>Gunneridae</taxon>
        <taxon>Pentapetalae</taxon>
        <taxon>rosids</taxon>
        <taxon>malvids</taxon>
        <taxon>Sapindales</taxon>
        <taxon>Sapindaceae</taxon>
        <taxon>Hippocastanoideae</taxon>
        <taxon>Acereae</taxon>
        <taxon>Dipteronia</taxon>
    </lineage>
</organism>
<feature type="domain" description="CCHC-type" evidence="2">
    <location>
        <begin position="72"/>
        <end position="87"/>
    </location>
</feature>